<dbReference type="Proteomes" id="UP001470230">
    <property type="component" value="Unassembled WGS sequence"/>
</dbReference>
<dbReference type="EMBL" id="JAPFFF010000020">
    <property type="protein sequence ID" value="KAK8857346.1"/>
    <property type="molecule type" value="Genomic_DNA"/>
</dbReference>
<protein>
    <submittedName>
        <fullName evidence="2">Uncharacterized protein</fullName>
    </submittedName>
</protein>
<organism evidence="2 3">
    <name type="scientific">Tritrichomonas musculus</name>
    <dbReference type="NCBI Taxonomy" id="1915356"/>
    <lineage>
        <taxon>Eukaryota</taxon>
        <taxon>Metamonada</taxon>
        <taxon>Parabasalia</taxon>
        <taxon>Tritrichomonadida</taxon>
        <taxon>Tritrichomonadidae</taxon>
        <taxon>Tritrichomonas</taxon>
    </lineage>
</organism>
<evidence type="ECO:0000256" key="1">
    <source>
        <dbReference type="SAM" id="MobiDB-lite"/>
    </source>
</evidence>
<proteinExistence type="predicted"/>
<accession>A0ABR2I4T8</accession>
<gene>
    <name evidence="2" type="ORF">M9Y10_015750</name>
</gene>
<comment type="caution">
    <text evidence="2">The sequence shown here is derived from an EMBL/GenBank/DDBJ whole genome shotgun (WGS) entry which is preliminary data.</text>
</comment>
<reference evidence="2 3" key="1">
    <citation type="submission" date="2024-04" db="EMBL/GenBank/DDBJ databases">
        <title>Tritrichomonas musculus Genome.</title>
        <authorList>
            <person name="Alves-Ferreira E."/>
            <person name="Grigg M."/>
            <person name="Lorenzi H."/>
            <person name="Galac M."/>
        </authorList>
    </citation>
    <scope>NUCLEOTIDE SEQUENCE [LARGE SCALE GENOMIC DNA]</scope>
    <source>
        <strain evidence="2 3">EAF2021</strain>
    </source>
</reference>
<feature type="compositionally biased region" description="Polar residues" evidence="1">
    <location>
        <begin position="35"/>
        <end position="51"/>
    </location>
</feature>
<evidence type="ECO:0000313" key="2">
    <source>
        <dbReference type="EMBL" id="KAK8857346.1"/>
    </source>
</evidence>
<sequence length="61" mass="7255">MFFQIQNFENLIALFTFKKCKNNQFDEEDIETLDDQTNVTSTDNPHYNRNGATDPFKEDFN</sequence>
<keyword evidence="3" id="KW-1185">Reference proteome</keyword>
<name>A0ABR2I4T8_9EUKA</name>
<evidence type="ECO:0000313" key="3">
    <source>
        <dbReference type="Proteomes" id="UP001470230"/>
    </source>
</evidence>
<feature type="region of interest" description="Disordered" evidence="1">
    <location>
        <begin position="32"/>
        <end position="61"/>
    </location>
</feature>